<dbReference type="InterPro" id="IPR015943">
    <property type="entry name" value="WD40/YVTN_repeat-like_dom_sf"/>
</dbReference>
<evidence type="ECO:0000313" key="8">
    <source>
        <dbReference type="Proteomes" id="UP000472274"/>
    </source>
</evidence>
<dbReference type="GeneTree" id="ENSGT00510000048144"/>
<dbReference type="PANTHER" id="PTHR14773:SF0">
    <property type="entry name" value="WD REPEAT-CONTAINING PROTEIN 76"/>
    <property type="match status" value="1"/>
</dbReference>
<accession>A0A674J409</accession>
<dbReference type="Proteomes" id="UP000472274">
    <property type="component" value="Unplaced"/>
</dbReference>
<reference evidence="7" key="2">
    <citation type="submission" date="2025-09" db="UniProtKB">
        <authorList>
            <consortium name="Ensembl"/>
        </authorList>
    </citation>
    <scope>IDENTIFICATION</scope>
</reference>
<dbReference type="GO" id="GO:0003677">
    <property type="term" value="F:DNA binding"/>
    <property type="evidence" value="ECO:0007669"/>
    <property type="project" value="TreeGrafter"/>
</dbReference>
<proteinExistence type="inferred from homology"/>
<evidence type="ECO:0000313" key="7">
    <source>
        <dbReference type="Ensembl" id="ENSTMTP00000014244.1"/>
    </source>
</evidence>
<protein>
    <recommendedName>
        <fullName evidence="3 6">WD repeat-containing protein 76</fullName>
    </recommendedName>
</protein>
<evidence type="ECO:0000256" key="2">
    <source>
        <dbReference type="ARBA" id="ARBA00005434"/>
    </source>
</evidence>
<dbReference type="GO" id="GO:0005634">
    <property type="term" value="C:nucleus"/>
    <property type="evidence" value="ECO:0007669"/>
    <property type="project" value="TreeGrafter"/>
</dbReference>
<evidence type="ECO:0000256" key="5">
    <source>
        <dbReference type="ARBA" id="ARBA00022737"/>
    </source>
</evidence>
<sequence length="332" mass="37135">DWTLSGHTDGALLKHYYLGVCCNSNCFYLFVQDGSSQLSAYERKRLKNITENANFFASLKLLEVYNLLRGVPSRTHCLFEYILFDYFHSSRVKPKKTEAETVRRRSMRLQRVDPSGVPLPEIPAQPEPVIDEYLPPGPLPMVPANQSKSSELTDAFLDTWTKISQVSPELIITLPVNLCPNLTSSLSHMILSEDAVTKVVKNRIYSVAIHPSESRTLVAAGDKSGQIGLWDLNSKSEDGVYVFIPHSQPVSCMYFSPFNPVHLLSLSHDGTVRCGDVTRAVFEEVNVHALPLCISLHMNLSIYIVLKYIQPLNTKNNLLAPRVAGKFTTIPS</sequence>
<dbReference type="InterPro" id="IPR036322">
    <property type="entry name" value="WD40_repeat_dom_sf"/>
</dbReference>
<dbReference type="Gene3D" id="2.130.10.10">
    <property type="entry name" value="YVTN repeat-like/Quinoprotein amine dehydrogenase"/>
    <property type="match status" value="1"/>
</dbReference>
<dbReference type="Ensembl" id="ENSTMTT00000014732.1">
    <property type="protein sequence ID" value="ENSTMTP00000014244.1"/>
    <property type="gene ID" value="ENSTMTG00000010297.1"/>
</dbReference>
<gene>
    <name evidence="7" type="primary">WDR76</name>
</gene>
<name>A0A674J409_9SAUR</name>
<dbReference type="PANTHER" id="PTHR14773">
    <property type="entry name" value="WD REPEAT-CONTAINING PROTEIN 76"/>
    <property type="match status" value="1"/>
</dbReference>
<dbReference type="GO" id="GO:2000001">
    <property type="term" value="P:regulation of DNA damage checkpoint"/>
    <property type="evidence" value="ECO:0007669"/>
    <property type="project" value="TreeGrafter"/>
</dbReference>
<organism evidence="7 8">
    <name type="scientific">Terrapene triunguis</name>
    <name type="common">Three-toed box turtle</name>
    <dbReference type="NCBI Taxonomy" id="2587831"/>
    <lineage>
        <taxon>Eukaryota</taxon>
        <taxon>Metazoa</taxon>
        <taxon>Chordata</taxon>
        <taxon>Craniata</taxon>
        <taxon>Vertebrata</taxon>
        <taxon>Euteleostomi</taxon>
        <taxon>Archelosauria</taxon>
        <taxon>Testudinata</taxon>
        <taxon>Testudines</taxon>
        <taxon>Cryptodira</taxon>
        <taxon>Durocryptodira</taxon>
        <taxon>Testudinoidea</taxon>
        <taxon>Emydidae</taxon>
        <taxon>Terrapene</taxon>
    </lineage>
</organism>
<keyword evidence="5" id="KW-0677">Repeat</keyword>
<dbReference type="AlphaFoldDB" id="A0A674J409"/>
<dbReference type="Pfam" id="PF00400">
    <property type="entry name" value="WD40"/>
    <property type="match status" value="1"/>
</dbReference>
<dbReference type="InterPro" id="IPR050853">
    <property type="entry name" value="WD_repeat_DNA-damage-binding"/>
</dbReference>
<keyword evidence="8" id="KW-1185">Reference proteome</keyword>
<dbReference type="SMART" id="SM00320">
    <property type="entry name" value="WD40"/>
    <property type="match status" value="2"/>
</dbReference>
<dbReference type="InterPro" id="IPR001680">
    <property type="entry name" value="WD40_rpt"/>
</dbReference>
<comment type="similarity">
    <text evidence="2 6">Belongs to the WD repeat DDB2/WDR76 family.</text>
</comment>
<evidence type="ECO:0000256" key="6">
    <source>
        <dbReference type="RuleBase" id="RU365004"/>
    </source>
</evidence>
<evidence type="ECO:0000256" key="3">
    <source>
        <dbReference type="ARBA" id="ARBA00021234"/>
    </source>
</evidence>
<dbReference type="SUPFAM" id="SSF50978">
    <property type="entry name" value="WD40 repeat-like"/>
    <property type="match status" value="1"/>
</dbReference>
<comment type="function">
    <text evidence="1 6">Specifically binds 5-hydroxymethylcytosine (5hmC), suggesting that it acts as a specific reader of 5hmC.</text>
</comment>
<evidence type="ECO:0000256" key="4">
    <source>
        <dbReference type="ARBA" id="ARBA00022574"/>
    </source>
</evidence>
<evidence type="ECO:0000256" key="1">
    <source>
        <dbReference type="ARBA" id="ARBA00002530"/>
    </source>
</evidence>
<comment type="subunit">
    <text evidence="6">Interacts with CUL4A and/or CUL4B.</text>
</comment>
<keyword evidence="4 6" id="KW-0853">WD repeat</keyword>
<reference evidence="7" key="1">
    <citation type="submission" date="2025-08" db="UniProtKB">
        <authorList>
            <consortium name="Ensembl"/>
        </authorList>
    </citation>
    <scope>IDENTIFICATION</scope>
</reference>